<dbReference type="Pfam" id="PF00589">
    <property type="entry name" value="Phage_integrase"/>
    <property type="match status" value="1"/>
</dbReference>
<dbReference type="GO" id="GO:0015074">
    <property type="term" value="P:DNA integration"/>
    <property type="evidence" value="ECO:0007669"/>
    <property type="project" value="InterPro"/>
</dbReference>
<sequence>MANDARKEKARAQVKENGFSDSFMRQDLDLNENSESPSAFVPNMPPPPRRFIAGQYQNPYGRKKPVPPPQPKENAKNHNDVALAQRVLELAHEHGFDGMSTEKQNLVKNTKRGKNTKETETRKVSNENRFFQILKDHGGKPFEPLLQKVPVRYNGYSKDAKALDYAFFNVLGFSRDKQTHAILNKACIVIGLNLNKKIGKDGTKGDPFQPNSTEQFFRGAFAVLKRKGIQFDFDKDFNSPGEFHGVMKEHWASIRKVDKTYATNKERKRIKENVLKLACKAVREGLIKITNRHDVFLSVHFNNGLFLCFRGKGDHVNTRKDYLRSGVYDDDFDDDLDGKIGGTEWRGFFVPFSKTEQVEFGNTSLPPESERIKTMINRPDLDYNPVDWHDTFVEHMHPDAVGFYAYPYTKKESKIENARLKQRDIDWNKSHPECPRSVKDYDVWFKPSDPDIAKKDGNVSHNKHCLFVKQFCAKIGVQDAKKVASGHALRAKACTIMKGLGVDPHAVARQMGHKSIDTQKHYTESTLALKAQAMNAIGSVGVSRAKRKSTGLPVEDLTQDTPPSKKPARGSTLNTAERKELEAYRREQDPERKELERLRRQSLELKGKENNPPVPPIPQVFPPVPYPYPYPYQPPYGYPHYSMPPPPPPQYNMYPPPVGMTPSSNKPESNNNNQLTGGHHGGHVYGWNGHFSGNYGGGGGGNV</sequence>
<keyword evidence="1" id="KW-0233">DNA recombination</keyword>
<protein>
    <recommendedName>
        <fullName evidence="3">Tyr recombinase domain-containing protein</fullName>
    </recommendedName>
</protein>
<dbReference type="SUPFAM" id="SSF56349">
    <property type="entry name" value="DNA breaking-rejoining enzymes"/>
    <property type="match status" value="1"/>
</dbReference>
<feature type="compositionally biased region" description="Basic and acidic residues" evidence="2">
    <location>
        <begin position="576"/>
        <end position="595"/>
    </location>
</feature>
<feature type="region of interest" description="Disordered" evidence="2">
    <location>
        <begin position="1"/>
        <end position="76"/>
    </location>
</feature>
<keyword evidence="5" id="KW-1185">Reference proteome</keyword>
<dbReference type="InterPro" id="IPR002104">
    <property type="entry name" value="Integrase_catalytic"/>
</dbReference>
<proteinExistence type="predicted"/>
<evidence type="ECO:0000256" key="1">
    <source>
        <dbReference type="ARBA" id="ARBA00023172"/>
    </source>
</evidence>
<dbReference type="Proteomes" id="UP001153069">
    <property type="component" value="Unassembled WGS sequence"/>
</dbReference>
<gene>
    <name evidence="4" type="ORF">SEMRO_1423_G271370.1</name>
</gene>
<dbReference type="EMBL" id="CAICTM010001421">
    <property type="protein sequence ID" value="CAB9523491.1"/>
    <property type="molecule type" value="Genomic_DNA"/>
</dbReference>
<evidence type="ECO:0000313" key="5">
    <source>
        <dbReference type="Proteomes" id="UP001153069"/>
    </source>
</evidence>
<evidence type="ECO:0000256" key="2">
    <source>
        <dbReference type="SAM" id="MobiDB-lite"/>
    </source>
</evidence>
<feature type="compositionally biased region" description="Basic and acidic residues" evidence="2">
    <location>
        <begin position="1"/>
        <end position="14"/>
    </location>
</feature>
<feature type="domain" description="Tyr recombinase" evidence="3">
    <location>
        <begin position="460"/>
        <end position="526"/>
    </location>
</feature>
<comment type="caution">
    <text evidence="4">The sequence shown here is derived from an EMBL/GenBank/DDBJ whole genome shotgun (WGS) entry which is preliminary data.</text>
</comment>
<dbReference type="AlphaFoldDB" id="A0A9N8ELM6"/>
<organism evidence="4 5">
    <name type="scientific">Seminavis robusta</name>
    <dbReference type="NCBI Taxonomy" id="568900"/>
    <lineage>
        <taxon>Eukaryota</taxon>
        <taxon>Sar</taxon>
        <taxon>Stramenopiles</taxon>
        <taxon>Ochrophyta</taxon>
        <taxon>Bacillariophyta</taxon>
        <taxon>Bacillariophyceae</taxon>
        <taxon>Bacillariophycidae</taxon>
        <taxon>Naviculales</taxon>
        <taxon>Naviculaceae</taxon>
        <taxon>Seminavis</taxon>
    </lineage>
</organism>
<dbReference type="Gene3D" id="1.10.443.10">
    <property type="entry name" value="Intergrase catalytic core"/>
    <property type="match status" value="1"/>
</dbReference>
<dbReference type="GO" id="GO:0003677">
    <property type="term" value="F:DNA binding"/>
    <property type="evidence" value="ECO:0007669"/>
    <property type="project" value="InterPro"/>
</dbReference>
<dbReference type="CDD" id="cd00397">
    <property type="entry name" value="DNA_BRE_C"/>
    <property type="match status" value="1"/>
</dbReference>
<dbReference type="InterPro" id="IPR011010">
    <property type="entry name" value="DNA_brk_join_enz"/>
</dbReference>
<dbReference type="GO" id="GO:0006310">
    <property type="term" value="P:DNA recombination"/>
    <property type="evidence" value="ECO:0007669"/>
    <property type="project" value="UniProtKB-KW"/>
</dbReference>
<evidence type="ECO:0000313" key="4">
    <source>
        <dbReference type="EMBL" id="CAB9523491.1"/>
    </source>
</evidence>
<accession>A0A9N8ELM6</accession>
<name>A0A9N8ELM6_9STRA</name>
<feature type="region of interest" description="Disordered" evidence="2">
    <location>
        <begin position="542"/>
        <end position="595"/>
    </location>
</feature>
<reference evidence="4" key="1">
    <citation type="submission" date="2020-06" db="EMBL/GenBank/DDBJ databases">
        <authorList>
            <consortium name="Plant Systems Biology data submission"/>
        </authorList>
    </citation>
    <scope>NUCLEOTIDE SEQUENCE</scope>
    <source>
        <strain evidence="4">D6</strain>
    </source>
</reference>
<evidence type="ECO:0000259" key="3">
    <source>
        <dbReference type="Pfam" id="PF00589"/>
    </source>
</evidence>
<dbReference type="InterPro" id="IPR013762">
    <property type="entry name" value="Integrase-like_cat_sf"/>
</dbReference>